<reference evidence="8 9" key="1">
    <citation type="submission" date="2018-11" db="EMBL/GenBank/DDBJ databases">
        <title>Genomic Encyclopedia of Type Strains, Phase IV (KMG-IV): sequencing the most valuable type-strain genomes for metagenomic binning, comparative biology and taxonomic classification.</title>
        <authorList>
            <person name="Goeker M."/>
        </authorList>
    </citation>
    <scope>NUCLEOTIDE SEQUENCE [LARGE SCALE GENOMIC DNA]</scope>
    <source>
        <strain evidence="8 9">DSM 29158</strain>
    </source>
</reference>
<comment type="caution">
    <text evidence="8">The sequence shown here is derived from an EMBL/GenBank/DDBJ whole genome shotgun (WGS) entry which is preliminary data.</text>
</comment>
<proteinExistence type="predicted"/>
<dbReference type="Pfam" id="PF05175">
    <property type="entry name" value="MTS"/>
    <property type="match status" value="1"/>
</dbReference>
<dbReference type="EC" id="2.1.1.297" evidence="1"/>
<organism evidence="8 9">
    <name type="scientific">Abyssicoccus albus</name>
    <dbReference type="NCBI Taxonomy" id="1817405"/>
    <lineage>
        <taxon>Bacteria</taxon>
        <taxon>Bacillati</taxon>
        <taxon>Bacillota</taxon>
        <taxon>Bacilli</taxon>
        <taxon>Bacillales</taxon>
        <taxon>Abyssicoccaceae</taxon>
    </lineage>
</organism>
<gene>
    <name evidence="8" type="ORF">EDD62_1087</name>
</gene>
<dbReference type="PANTHER" id="PTHR18895">
    <property type="entry name" value="HEMK METHYLTRANSFERASE"/>
    <property type="match status" value="1"/>
</dbReference>
<comment type="catalytic activity">
    <reaction evidence="5">
        <text>L-glutaminyl-[peptide chain release factor] + S-adenosyl-L-methionine = N(5)-methyl-L-glutaminyl-[peptide chain release factor] + S-adenosyl-L-homocysteine + H(+)</text>
        <dbReference type="Rhea" id="RHEA:42896"/>
        <dbReference type="Rhea" id="RHEA-COMP:10271"/>
        <dbReference type="Rhea" id="RHEA-COMP:10272"/>
        <dbReference type="ChEBI" id="CHEBI:15378"/>
        <dbReference type="ChEBI" id="CHEBI:30011"/>
        <dbReference type="ChEBI" id="CHEBI:57856"/>
        <dbReference type="ChEBI" id="CHEBI:59789"/>
        <dbReference type="ChEBI" id="CHEBI:61891"/>
        <dbReference type="EC" id="2.1.1.297"/>
    </reaction>
</comment>
<feature type="domain" description="Release factor glutamine methyltransferase N-terminal" evidence="7">
    <location>
        <begin position="21"/>
        <end position="73"/>
    </location>
</feature>
<dbReference type="GO" id="GO:0003676">
    <property type="term" value="F:nucleic acid binding"/>
    <property type="evidence" value="ECO:0007669"/>
    <property type="project" value="InterPro"/>
</dbReference>
<dbReference type="InterPro" id="IPR050320">
    <property type="entry name" value="N5-glutamine_MTase"/>
</dbReference>
<dbReference type="OrthoDB" id="9800643at2"/>
<dbReference type="InterPro" id="IPR029063">
    <property type="entry name" value="SAM-dependent_MTases_sf"/>
</dbReference>
<dbReference type="NCBIfam" id="TIGR00536">
    <property type="entry name" value="hemK_fam"/>
    <property type="match status" value="1"/>
</dbReference>
<evidence type="ECO:0000259" key="7">
    <source>
        <dbReference type="Pfam" id="PF17827"/>
    </source>
</evidence>
<evidence type="ECO:0000256" key="5">
    <source>
        <dbReference type="ARBA" id="ARBA00048391"/>
    </source>
</evidence>
<protein>
    <recommendedName>
        <fullName evidence="1">peptide chain release factor N(5)-glutamine methyltransferase</fullName>
        <ecNumber evidence="1">2.1.1.297</ecNumber>
    </recommendedName>
</protein>
<keyword evidence="3 8" id="KW-0808">Transferase</keyword>
<dbReference type="InterPro" id="IPR019874">
    <property type="entry name" value="RF_methyltr_PrmC"/>
</dbReference>
<dbReference type="Gene3D" id="3.40.50.150">
    <property type="entry name" value="Vaccinia Virus protein VP39"/>
    <property type="match status" value="1"/>
</dbReference>
<dbReference type="CDD" id="cd02440">
    <property type="entry name" value="AdoMet_MTases"/>
    <property type="match status" value="1"/>
</dbReference>
<feature type="domain" description="Methyltransferase small" evidence="6">
    <location>
        <begin position="95"/>
        <end position="191"/>
    </location>
</feature>
<dbReference type="RefSeq" id="WP_123807834.1">
    <property type="nucleotide sequence ID" value="NZ_RKRK01000003.1"/>
</dbReference>
<dbReference type="Gene3D" id="1.10.8.10">
    <property type="entry name" value="DNA helicase RuvA subunit, C-terminal domain"/>
    <property type="match status" value="1"/>
</dbReference>
<keyword evidence="9" id="KW-1185">Reference proteome</keyword>
<dbReference type="InterPro" id="IPR040758">
    <property type="entry name" value="PrmC_N"/>
</dbReference>
<dbReference type="Proteomes" id="UP000277108">
    <property type="component" value="Unassembled WGS sequence"/>
</dbReference>
<keyword evidence="2 8" id="KW-0489">Methyltransferase</keyword>
<evidence type="ECO:0000256" key="3">
    <source>
        <dbReference type="ARBA" id="ARBA00022679"/>
    </source>
</evidence>
<evidence type="ECO:0000313" key="8">
    <source>
        <dbReference type="EMBL" id="RPF56451.1"/>
    </source>
</evidence>
<dbReference type="NCBIfam" id="TIGR03534">
    <property type="entry name" value="RF_mod_PrmC"/>
    <property type="match status" value="1"/>
</dbReference>
<evidence type="ECO:0000256" key="2">
    <source>
        <dbReference type="ARBA" id="ARBA00022603"/>
    </source>
</evidence>
<dbReference type="InterPro" id="IPR004556">
    <property type="entry name" value="HemK-like"/>
</dbReference>
<name>A0A3N5CG95_9BACL</name>
<evidence type="ECO:0000256" key="4">
    <source>
        <dbReference type="ARBA" id="ARBA00022691"/>
    </source>
</evidence>
<dbReference type="GO" id="GO:0032259">
    <property type="term" value="P:methylation"/>
    <property type="evidence" value="ECO:0007669"/>
    <property type="project" value="UniProtKB-KW"/>
</dbReference>
<evidence type="ECO:0000259" key="6">
    <source>
        <dbReference type="Pfam" id="PF05175"/>
    </source>
</evidence>
<dbReference type="EMBL" id="RKRK01000003">
    <property type="protein sequence ID" value="RPF56451.1"/>
    <property type="molecule type" value="Genomic_DNA"/>
</dbReference>
<sequence length="277" mass="32026">MATLSKKSFIDECKVQFDVDESSIIYLMCERLNIDETAFYMTINEPIDENIAMQIKEDLMMIEDAYPIQYVLGYAYFYGDRYIVNKDVLIPRFDTELLVDWVLTEHSNESKQIVDVGTGSGIIAIQLKRERPLFNVTATDISNQALDVASANASHYDVAIDFKHANGLEGVPSFDILISNPPYIMHDEIDVMTESTIKYEPDLALFAEDNGLSIYRMILTQACRENKHQFICYFEFGYKQQDLLTELFNQFDRVTGYEFRKDLQGHDRMAKVYVKAR</sequence>
<dbReference type="GO" id="GO:0102559">
    <property type="term" value="F:peptide chain release factor N(5)-glutamine methyltransferase activity"/>
    <property type="evidence" value="ECO:0007669"/>
    <property type="project" value="UniProtKB-EC"/>
</dbReference>
<accession>A0A3N5CG95</accession>
<evidence type="ECO:0000256" key="1">
    <source>
        <dbReference type="ARBA" id="ARBA00012771"/>
    </source>
</evidence>
<dbReference type="InterPro" id="IPR007848">
    <property type="entry name" value="Small_mtfrase_dom"/>
</dbReference>
<dbReference type="PROSITE" id="PS00092">
    <property type="entry name" value="N6_MTASE"/>
    <property type="match status" value="1"/>
</dbReference>
<dbReference type="Pfam" id="PF17827">
    <property type="entry name" value="PrmC_N"/>
    <property type="match status" value="1"/>
</dbReference>
<dbReference type="InterPro" id="IPR002052">
    <property type="entry name" value="DNA_methylase_N6_adenine_CS"/>
</dbReference>
<dbReference type="PANTHER" id="PTHR18895:SF74">
    <property type="entry name" value="MTRF1L RELEASE FACTOR GLUTAMINE METHYLTRANSFERASE"/>
    <property type="match status" value="1"/>
</dbReference>
<dbReference type="SUPFAM" id="SSF53335">
    <property type="entry name" value="S-adenosyl-L-methionine-dependent methyltransferases"/>
    <property type="match status" value="1"/>
</dbReference>
<keyword evidence="4" id="KW-0949">S-adenosyl-L-methionine</keyword>
<evidence type="ECO:0000313" key="9">
    <source>
        <dbReference type="Proteomes" id="UP000277108"/>
    </source>
</evidence>
<dbReference type="AlphaFoldDB" id="A0A3N5CG95"/>